<organism evidence="2 3">
    <name type="scientific">Thelonectria olida</name>
    <dbReference type="NCBI Taxonomy" id="1576542"/>
    <lineage>
        <taxon>Eukaryota</taxon>
        <taxon>Fungi</taxon>
        <taxon>Dikarya</taxon>
        <taxon>Ascomycota</taxon>
        <taxon>Pezizomycotina</taxon>
        <taxon>Sordariomycetes</taxon>
        <taxon>Hypocreomycetidae</taxon>
        <taxon>Hypocreales</taxon>
        <taxon>Nectriaceae</taxon>
        <taxon>Thelonectria</taxon>
    </lineage>
</organism>
<dbReference type="Proteomes" id="UP000777438">
    <property type="component" value="Unassembled WGS sequence"/>
</dbReference>
<name>A0A9P8W7C0_9HYPO</name>
<comment type="caution">
    <text evidence="2">The sequence shown here is derived from an EMBL/GenBank/DDBJ whole genome shotgun (WGS) entry which is preliminary data.</text>
</comment>
<feature type="compositionally biased region" description="Polar residues" evidence="1">
    <location>
        <begin position="46"/>
        <end position="57"/>
    </location>
</feature>
<dbReference type="AlphaFoldDB" id="A0A9P8W7C0"/>
<evidence type="ECO:0000256" key="1">
    <source>
        <dbReference type="SAM" id="MobiDB-lite"/>
    </source>
</evidence>
<feature type="compositionally biased region" description="Basic and acidic residues" evidence="1">
    <location>
        <begin position="61"/>
        <end position="72"/>
    </location>
</feature>
<proteinExistence type="predicted"/>
<dbReference type="EMBL" id="JAGPYM010000008">
    <property type="protein sequence ID" value="KAH6891215.1"/>
    <property type="molecule type" value="Genomic_DNA"/>
</dbReference>
<feature type="region of interest" description="Disordered" evidence="1">
    <location>
        <begin position="231"/>
        <end position="250"/>
    </location>
</feature>
<feature type="compositionally biased region" description="Low complexity" evidence="1">
    <location>
        <begin position="18"/>
        <end position="27"/>
    </location>
</feature>
<keyword evidence="3" id="KW-1185">Reference proteome</keyword>
<sequence>MAGGSPAVGERDEDGAHPAAATSSTAPCVSDRVLVFERGGLPSELASGSPSGWTAPNLQGRDGESSHKSKSFDTHAANTYTHAPTAQTHDACPSAMAAYRSAPHWKPRAAIGSSRPYGIGAGRRADPEGHAPLGDGLTELVRVNNTSMHARTTNPGLVYFQAMGTISRPVSYQEDEERVICFCDLEVVLYSAAMPGLLGRYYITSTPHASNRGHSGRIGHDTRHSIVQYDTAQHSAQRQERMGTQPGQGA</sequence>
<feature type="region of interest" description="Disordered" evidence="1">
    <location>
        <begin position="41"/>
        <end position="72"/>
    </location>
</feature>
<reference evidence="2 3" key="1">
    <citation type="journal article" date="2021" name="Nat. Commun.">
        <title>Genetic determinants of endophytism in the Arabidopsis root mycobiome.</title>
        <authorList>
            <person name="Mesny F."/>
            <person name="Miyauchi S."/>
            <person name="Thiergart T."/>
            <person name="Pickel B."/>
            <person name="Atanasova L."/>
            <person name="Karlsson M."/>
            <person name="Huettel B."/>
            <person name="Barry K.W."/>
            <person name="Haridas S."/>
            <person name="Chen C."/>
            <person name="Bauer D."/>
            <person name="Andreopoulos W."/>
            <person name="Pangilinan J."/>
            <person name="LaButti K."/>
            <person name="Riley R."/>
            <person name="Lipzen A."/>
            <person name="Clum A."/>
            <person name="Drula E."/>
            <person name="Henrissat B."/>
            <person name="Kohler A."/>
            <person name="Grigoriev I.V."/>
            <person name="Martin F.M."/>
            <person name="Hacquard S."/>
        </authorList>
    </citation>
    <scope>NUCLEOTIDE SEQUENCE [LARGE SCALE GENOMIC DNA]</scope>
    <source>
        <strain evidence="2 3">MPI-CAGE-CH-0241</strain>
    </source>
</reference>
<accession>A0A9P8W7C0</accession>
<evidence type="ECO:0000313" key="3">
    <source>
        <dbReference type="Proteomes" id="UP000777438"/>
    </source>
</evidence>
<protein>
    <submittedName>
        <fullName evidence="2">Uncharacterized protein</fullName>
    </submittedName>
</protein>
<evidence type="ECO:0000313" key="2">
    <source>
        <dbReference type="EMBL" id="KAH6891215.1"/>
    </source>
</evidence>
<gene>
    <name evidence="2" type="ORF">B0T10DRAFT_547560</name>
</gene>
<feature type="region of interest" description="Disordered" evidence="1">
    <location>
        <begin position="1"/>
        <end position="29"/>
    </location>
</feature>